<dbReference type="EMBL" id="JACHEK010000004">
    <property type="protein sequence ID" value="MBB6144033.1"/>
    <property type="molecule type" value="Genomic_DNA"/>
</dbReference>
<keyword evidence="1" id="KW-1133">Transmembrane helix</keyword>
<dbReference type="AlphaFoldDB" id="A0A841JRJ5"/>
<feature type="transmembrane region" description="Helical" evidence="1">
    <location>
        <begin position="83"/>
        <end position="100"/>
    </location>
</feature>
<accession>A0A841JRJ5</accession>
<sequence length="172" mass="19927">MKLPFADLPLRQKQLWFEVILHSLLLATFVAGHFFWHAFRGPRSIAYIFMLSYLLPNVYSGLKIYTTDDTRIDERDNVIKGRGRNAGYLLMTFGIWFILIDQEGRGFPLATGTVLVLVWLGSRILTSSVQLRIYAGHEAWWPDNLVAAFNRRRNPESIRASMESLRAKRERP</sequence>
<proteinExistence type="predicted"/>
<keyword evidence="1" id="KW-0472">Membrane</keyword>
<feature type="transmembrane region" description="Helical" evidence="1">
    <location>
        <begin position="20"/>
        <end position="39"/>
    </location>
</feature>
<evidence type="ECO:0000313" key="3">
    <source>
        <dbReference type="Proteomes" id="UP000538666"/>
    </source>
</evidence>
<name>A0A841JRJ5_9BACT</name>
<keyword evidence="3" id="KW-1185">Reference proteome</keyword>
<evidence type="ECO:0000313" key="2">
    <source>
        <dbReference type="EMBL" id="MBB6144033.1"/>
    </source>
</evidence>
<protein>
    <submittedName>
        <fullName evidence="2">Uncharacterized protein</fullName>
    </submittedName>
</protein>
<gene>
    <name evidence="2" type="ORF">HNQ77_001985</name>
</gene>
<comment type="caution">
    <text evidence="2">The sequence shown here is derived from an EMBL/GenBank/DDBJ whole genome shotgun (WGS) entry which is preliminary data.</text>
</comment>
<organism evidence="2 3">
    <name type="scientific">Silvibacterium bohemicum</name>
    <dbReference type="NCBI Taxonomy" id="1577686"/>
    <lineage>
        <taxon>Bacteria</taxon>
        <taxon>Pseudomonadati</taxon>
        <taxon>Acidobacteriota</taxon>
        <taxon>Terriglobia</taxon>
        <taxon>Terriglobales</taxon>
        <taxon>Acidobacteriaceae</taxon>
        <taxon>Silvibacterium</taxon>
    </lineage>
</organism>
<dbReference type="Proteomes" id="UP000538666">
    <property type="component" value="Unassembled WGS sequence"/>
</dbReference>
<feature type="transmembrane region" description="Helical" evidence="1">
    <location>
        <begin position="106"/>
        <end position="125"/>
    </location>
</feature>
<evidence type="ECO:0000256" key="1">
    <source>
        <dbReference type="SAM" id="Phobius"/>
    </source>
</evidence>
<dbReference type="RefSeq" id="WP_050059281.1">
    <property type="nucleotide sequence ID" value="NZ_JACHEK010000004.1"/>
</dbReference>
<feature type="transmembrane region" description="Helical" evidence="1">
    <location>
        <begin position="45"/>
        <end position="62"/>
    </location>
</feature>
<keyword evidence="1" id="KW-0812">Transmembrane</keyword>
<reference evidence="2 3" key="1">
    <citation type="submission" date="2020-08" db="EMBL/GenBank/DDBJ databases">
        <title>Genomic Encyclopedia of Type Strains, Phase IV (KMG-IV): sequencing the most valuable type-strain genomes for metagenomic binning, comparative biology and taxonomic classification.</title>
        <authorList>
            <person name="Goeker M."/>
        </authorList>
    </citation>
    <scope>NUCLEOTIDE SEQUENCE [LARGE SCALE GENOMIC DNA]</scope>
    <source>
        <strain evidence="2 3">DSM 103733</strain>
    </source>
</reference>